<evidence type="ECO:0000256" key="4">
    <source>
        <dbReference type="ARBA" id="ARBA00022989"/>
    </source>
</evidence>
<protein>
    <submittedName>
        <fullName evidence="8">Cationic amino acid transporter 6</fullName>
    </submittedName>
</protein>
<dbReference type="eggNOG" id="KOG1286">
    <property type="taxonomic scope" value="Eukaryota"/>
</dbReference>
<organism evidence="8 9">
    <name type="scientific">Morus notabilis</name>
    <dbReference type="NCBI Taxonomy" id="981085"/>
    <lineage>
        <taxon>Eukaryota</taxon>
        <taxon>Viridiplantae</taxon>
        <taxon>Streptophyta</taxon>
        <taxon>Embryophyta</taxon>
        <taxon>Tracheophyta</taxon>
        <taxon>Spermatophyta</taxon>
        <taxon>Magnoliopsida</taxon>
        <taxon>eudicotyledons</taxon>
        <taxon>Gunneridae</taxon>
        <taxon>Pentapetalae</taxon>
        <taxon>rosids</taxon>
        <taxon>fabids</taxon>
        <taxon>Rosales</taxon>
        <taxon>Moraceae</taxon>
        <taxon>Moreae</taxon>
        <taxon>Morus</taxon>
    </lineage>
</organism>
<feature type="transmembrane region" description="Helical" evidence="6">
    <location>
        <begin position="441"/>
        <end position="464"/>
    </location>
</feature>
<keyword evidence="9" id="KW-1185">Reference proteome</keyword>
<feature type="transmembrane region" description="Helical" evidence="6">
    <location>
        <begin position="257"/>
        <end position="281"/>
    </location>
</feature>
<evidence type="ECO:0000256" key="5">
    <source>
        <dbReference type="ARBA" id="ARBA00023136"/>
    </source>
</evidence>
<reference evidence="9" key="1">
    <citation type="submission" date="2013-01" db="EMBL/GenBank/DDBJ databases">
        <title>Draft Genome Sequence of a Mulberry Tree, Morus notabilis C.K. Schneid.</title>
        <authorList>
            <person name="He N."/>
            <person name="Zhao S."/>
        </authorList>
    </citation>
    <scope>NUCLEOTIDE SEQUENCE</scope>
</reference>
<feature type="transmembrane region" description="Helical" evidence="6">
    <location>
        <begin position="476"/>
        <end position="495"/>
    </location>
</feature>
<dbReference type="EMBL" id="KE346119">
    <property type="protein sequence ID" value="EXC26780.1"/>
    <property type="molecule type" value="Genomic_DNA"/>
</dbReference>
<evidence type="ECO:0000256" key="6">
    <source>
        <dbReference type="SAM" id="Phobius"/>
    </source>
</evidence>
<feature type="transmembrane region" description="Helical" evidence="6">
    <location>
        <begin position="374"/>
        <end position="396"/>
    </location>
</feature>
<dbReference type="Proteomes" id="UP000030645">
    <property type="component" value="Unassembled WGS sequence"/>
</dbReference>
<dbReference type="InterPro" id="IPR029485">
    <property type="entry name" value="CAT_C"/>
</dbReference>
<keyword evidence="3 6" id="KW-0812">Transmembrane</keyword>
<dbReference type="AlphaFoldDB" id="W9SDJ5"/>
<dbReference type="Gene3D" id="1.20.1740.10">
    <property type="entry name" value="Amino acid/polyamine transporter I"/>
    <property type="match status" value="1"/>
</dbReference>
<feature type="transmembrane region" description="Helical" evidence="6">
    <location>
        <begin position="213"/>
        <end position="236"/>
    </location>
</feature>
<evidence type="ECO:0000256" key="1">
    <source>
        <dbReference type="ARBA" id="ARBA00004141"/>
    </source>
</evidence>
<proteinExistence type="inferred from homology"/>
<evidence type="ECO:0000256" key="3">
    <source>
        <dbReference type="ARBA" id="ARBA00022692"/>
    </source>
</evidence>
<keyword evidence="5 6" id="KW-0472">Membrane</keyword>
<accession>W9SDJ5</accession>
<feature type="transmembrane region" description="Helical" evidence="6">
    <location>
        <begin position="92"/>
        <end position="112"/>
    </location>
</feature>
<dbReference type="STRING" id="981085.W9SDJ5"/>
<dbReference type="KEGG" id="mnt:21406161"/>
<dbReference type="OrthoDB" id="3900342at2759"/>
<evidence type="ECO:0000256" key="2">
    <source>
        <dbReference type="ARBA" id="ARBA00008572"/>
    </source>
</evidence>
<name>W9SDJ5_9ROSA</name>
<feature type="transmembrane region" description="Helical" evidence="6">
    <location>
        <begin position="408"/>
        <end position="429"/>
    </location>
</feature>
<keyword evidence="4 6" id="KW-1133">Transmembrane helix</keyword>
<evidence type="ECO:0000313" key="8">
    <source>
        <dbReference type="EMBL" id="EXC26780.1"/>
    </source>
</evidence>
<gene>
    <name evidence="8" type="ORF">L484_023396</name>
</gene>
<dbReference type="GO" id="GO:0005886">
    <property type="term" value="C:plasma membrane"/>
    <property type="evidence" value="ECO:0007669"/>
    <property type="project" value="TreeGrafter"/>
</dbReference>
<feature type="transmembrane region" description="Helical" evidence="6">
    <location>
        <begin position="31"/>
        <end position="48"/>
    </location>
</feature>
<comment type="subcellular location">
    <subcellularLocation>
        <location evidence="1">Membrane</location>
        <topology evidence="1">Multi-pass membrane protein</topology>
    </subcellularLocation>
</comment>
<comment type="similarity">
    <text evidence="2">Belongs to the amino acid-polyamine-organocation (APC) superfamily. Cationic amino acid transporter (CAT) (TC 2.A.3.3) family.</text>
</comment>
<dbReference type="Pfam" id="PF13520">
    <property type="entry name" value="AA_permease_2"/>
    <property type="match status" value="1"/>
</dbReference>
<dbReference type="GO" id="GO:0015171">
    <property type="term" value="F:amino acid transmembrane transporter activity"/>
    <property type="evidence" value="ECO:0007669"/>
    <property type="project" value="TreeGrafter"/>
</dbReference>
<feature type="domain" description="Cationic amino acid transporter C-terminal" evidence="7">
    <location>
        <begin position="476"/>
        <end position="525"/>
    </location>
</feature>
<sequence>MLATWTPEQELNQVRQRSGADMKRKLKWHDLLALGLGGMLGVGVFVATGEVAVHSGPSVFISYFIAGIAALLSSLCYAEFSVQIPVAGGAFSYLRLTFGEFVGYFAGANILMEYVLSNAGAARSFTEYMSFTFGENNPKAWRVHVEGLMTNYDELDFPAVALILLLTFCLCHSTKESSMLNLVMTVFHLVFFGFIIIAGLYKGSTDNLIKPNGLAPFGVKSIIDGAAIVYFGYIGYDSASTMAEEIQNPSKILPIGIVGSVLISSVIYCLMALSLCLMVPYYKIQKKASFSVAFQSIGWNWAGNVVGAGASLGIVASLLVAMLGQARYLCVIGRARLVPSWLAKVHPSTGTPLNATLFLGLCTASIALFVDLDIILQMISIGTLVVFFLVANALIYRRYVVIGNNPPSKILLFLFLLSSAALGFSLWWHSKPHWWGLHSKLHYWGLLLFCGATLSIIVLFHYLVPNCRANYPSGTWSVPYMPWPPALSIFLNIFLMTTLTSLSFQRFAIWTVLISLFYMLYGVHQTYQAEETDQIMLGNGDHDQVNSAGQQSKLDNIQVLSVISHV</sequence>
<feature type="transmembrane region" description="Helical" evidence="6">
    <location>
        <begin position="180"/>
        <end position="201"/>
    </location>
</feature>
<feature type="transmembrane region" description="Helical" evidence="6">
    <location>
        <begin position="60"/>
        <end position="80"/>
    </location>
</feature>
<evidence type="ECO:0000259" key="7">
    <source>
        <dbReference type="Pfam" id="PF13906"/>
    </source>
</evidence>
<dbReference type="PANTHER" id="PTHR43243:SF3">
    <property type="entry name" value="OS04G0543600 PROTEIN"/>
    <property type="match status" value="1"/>
</dbReference>
<feature type="transmembrane region" description="Helical" evidence="6">
    <location>
        <begin position="345"/>
        <end position="368"/>
    </location>
</feature>
<evidence type="ECO:0000313" key="9">
    <source>
        <dbReference type="Proteomes" id="UP000030645"/>
    </source>
</evidence>
<dbReference type="InterPro" id="IPR002293">
    <property type="entry name" value="AA/rel_permease1"/>
</dbReference>
<dbReference type="PANTHER" id="PTHR43243">
    <property type="entry name" value="INNER MEMBRANE TRANSPORTER YGJI-RELATED"/>
    <property type="match status" value="1"/>
</dbReference>
<feature type="transmembrane region" description="Helical" evidence="6">
    <location>
        <begin position="155"/>
        <end position="173"/>
    </location>
</feature>
<dbReference type="Pfam" id="PF13906">
    <property type="entry name" value="AA_permease_C"/>
    <property type="match status" value="1"/>
</dbReference>
<feature type="transmembrane region" description="Helical" evidence="6">
    <location>
        <begin position="301"/>
        <end position="324"/>
    </location>
</feature>
<feature type="transmembrane region" description="Helical" evidence="6">
    <location>
        <begin position="507"/>
        <end position="523"/>
    </location>
</feature>